<proteinExistence type="predicted"/>
<dbReference type="FunCoup" id="A0A2G5F0C8">
    <property type="interactions" value="150"/>
</dbReference>
<evidence type="ECO:0000259" key="1">
    <source>
        <dbReference type="SMART" id="SM01349"/>
    </source>
</evidence>
<dbReference type="GO" id="GO:0008017">
    <property type="term" value="F:microtubule binding"/>
    <property type="evidence" value="ECO:0007669"/>
    <property type="project" value="TreeGrafter"/>
</dbReference>
<dbReference type="SMART" id="SM01349">
    <property type="entry name" value="TOG"/>
    <property type="match status" value="1"/>
</dbReference>
<reference evidence="2 3" key="1">
    <citation type="submission" date="2017-09" db="EMBL/GenBank/DDBJ databases">
        <title>WGS assembly of Aquilegia coerulea Goldsmith.</title>
        <authorList>
            <person name="Hodges S."/>
            <person name="Kramer E."/>
            <person name="Nordborg M."/>
            <person name="Tomkins J."/>
            <person name="Borevitz J."/>
            <person name="Derieg N."/>
            <person name="Yan J."/>
            <person name="Mihaltcheva S."/>
            <person name="Hayes R.D."/>
            <person name="Rokhsar D."/>
        </authorList>
    </citation>
    <scope>NUCLEOTIDE SEQUENCE [LARGE SCALE GENOMIC DNA]</scope>
    <source>
        <strain evidence="3">cv. Goldsmith</strain>
    </source>
</reference>
<accession>A0A2G5F0C8</accession>
<dbReference type="Proteomes" id="UP000230069">
    <property type="component" value="Unassembled WGS sequence"/>
</dbReference>
<dbReference type="PANTHER" id="PTHR21567">
    <property type="entry name" value="CLASP"/>
    <property type="match status" value="1"/>
</dbReference>
<organism evidence="2 3">
    <name type="scientific">Aquilegia coerulea</name>
    <name type="common">Rocky mountain columbine</name>
    <dbReference type="NCBI Taxonomy" id="218851"/>
    <lineage>
        <taxon>Eukaryota</taxon>
        <taxon>Viridiplantae</taxon>
        <taxon>Streptophyta</taxon>
        <taxon>Embryophyta</taxon>
        <taxon>Tracheophyta</taxon>
        <taxon>Spermatophyta</taxon>
        <taxon>Magnoliopsida</taxon>
        <taxon>Ranunculales</taxon>
        <taxon>Ranunculaceae</taxon>
        <taxon>Thalictroideae</taxon>
        <taxon>Aquilegia</taxon>
    </lineage>
</organism>
<dbReference type="PANTHER" id="PTHR21567:SF65">
    <property type="entry name" value="ARM REPEAT SUPERFAMILY PROTEIN"/>
    <property type="match status" value="1"/>
</dbReference>
<dbReference type="Gene3D" id="1.25.10.10">
    <property type="entry name" value="Leucine-rich Repeat Variant"/>
    <property type="match status" value="1"/>
</dbReference>
<dbReference type="AlphaFoldDB" id="A0A2G5F0C8"/>
<dbReference type="GO" id="GO:0000226">
    <property type="term" value="P:microtubule cytoskeleton organization"/>
    <property type="evidence" value="ECO:0007669"/>
    <property type="project" value="TreeGrafter"/>
</dbReference>
<dbReference type="InterPro" id="IPR034085">
    <property type="entry name" value="TOG"/>
</dbReference>
<dbReference type="EMBL" id="KZ305020">
    <property type="protein sequence ID" value="PIA61454.1"/>
    <property type="molecule type" value="Genomic_DNA"/>
</dbReference>
<evidence type="ECO:0000313" key="3">
    <source>
        <dbReference type="Proteomes" id="UP000230069"/>
    </source>
</evidence>
<name>A0A2G5F0C8_AQUCA</name>
<feature type="domain" description="TOG" evidence="1">
    <location>
        <begin position="60"/>
        <end position="292"/>
    </location>
</feature>
<protein>
    <recommendedName>
        <fullName evidence="1">TOG domain-containing protein</fullName>
    </recommendedName>
</protein>
<dbReference type="InterPro" id="IPR016024">
    <property type="entry name" value="ARM-type_fold"/>
</dbReference>
<sequence length="304" mass="33755">MALRSLDNALPLTPERPKKIAKISVLTTKTKPCDFSVNDENMAPVPVSGDVVIDYVSSEDLKPLDDPEIQIQSLMGDLESKDWIKVCESLNSTRRFALHHSTFLLPTLEKIMIILVKAMKNPRSALCKTSIMTASDIFKSYGHDLLESSTSEAFDQLLLQLLLKSSQDKRFVCEEADKALLVMVTSIPPLPLLKKLRAFVSHTNPRVRAKAAVSFAQCVSKMGLEVMKEFGQVSLIEIAAELLNDRLPEAREAARSTVTSVYKAFEGDEELKNLELTAVESWQNFCTSNLSPIQAQSLIKIVST</sequence>
<keyword evidence="3" id="KW-1185">Reference proteome</keyword>
<dbReference type="OrthoDB" id="63891at2759"/>
<gene>
    <name evidence="2" type="ORF">AQUCO_00300749v1</name>
</gene>
<dbReference type="SUPFAM" id="SSF48371">
    <property type="entry name" value="ARM repeat"/>
    <property type="match status" value="1"/>
</dbReference>
<dbReference type="InterPro" id="IPR024395">
    <property type="entry name" value="CLASP_N_dom"/>
</dbReference>
<dbReference type="GO" id="GO:0005881">
    <property type="term" value="C:cytoplasmic microtubule"/>
    <property type="evidence" value="ECO:0007669"/>
    <property type="project" value="TreeGrafter"/>
</dbReference>
<dbReference type="Pfam" id="PF12348">
    <property type="entry name" value="CLASP_N"/>
    <property type="match status" value="1"/>
</dbReference>
<evidence type="ECO:0000313" key="2">
    <source>
        <dbReference type="EMBL" id="PIA61454.1"/>
    </source>
</evidence>
<dbReference type="InParanoid" id="A0A2G5F0C8"/>
<dbReference type="InterPro" id="IPR011989">
    <property type="entry name" value="ARM-like"/>
</dbReference>